<dbReference type="Pfam" id="PF00483">
    <property type="entry name" value="NTP_transferase"/>
    <property type="match status" value="1"/>
</dbReference>
<dbReference type="InterPro" id="IPR029044">
    <property type="entry name" value="Nucleotide-diphossugar_trans"/>
</dbReference>
<dbReference type="InterPro" id="IPR050486">
    <property type="entry name" value="Mannose-1P_guanyltransferase"/>
</dbReference>
<dbReference type="Proteomes" id="UP000030661">
    <property type="component" value="Unassembled WGS sequence"/>
</dbReference>
<protein>
    <submittedName>
        <fullName evidence="2">Mannose-1-phosphate guanyltransferase</fullName>
    </submittedName>
</protein>
<name>A0A081BXV3_VECG1</name>
<evidence type="ECO:0000313" key="2">
    <source>
        <dbReference type="EMBL" id="GAK57158.1"/>
    </source>
</evidence>
<dbReference type="STRING" id="1499967.U27_04123"/>
<dbReference type="EMBL" id="DF820465">
    <property type="protein sequence ID" value="GAK57158.1"/>
    <property type="molecule type" value="Genomic_DNA"/>
</dbReference>
<keyword evidence="2" id="KW-0808">Transferase</keyword>
<organism evidence="2">
    <name type="scientific">Vecturithrix granuli</name>
    <dbReference type="NCBI Taxonomy" id="1499967"/>
    <lineage>
        <taxon>Bacteria</taxon>
        <taxon>Candidatus Moduliflexota</taxon>
        <taxon>Candidatus Vecturitrichia</taxon>
        <taxon>Candidatus Vecturitrichales</taxon>
        <taxon>Candidatus Vecturitrichaceae</taxon>
        <taxon>Candidatus Vecturithrix</taxon>
    </lineage>
</organism>
<dbReference type="Gene3D" id="3.90.550.10">
    <property type="entry name" value="Spore Coat Polysaccharide Biosynthesis Protein SpsA, Chain A"/>
    <property type="match status" value="1"/>
</dbReference>
<keyword evidence="3" id="KW-1185">Reference proteome</keyword>
<dbReference type="PANTHER" id="PTHR22572">
    <property type="entry name" value="SUGAR-1-PHOSPHATE GUANYL TRANSFERASE"/>
    <property type="match status" value="1"/>
</dbReference>
<feature type="domain" description="Nucleotidyl transferase" evidence="1">
    <location>
        <begin position="3"/>
        <end position="223"/>
    </location>
</feature>
<dbReference type="InterPro" id="IPR005835">
    <property type="entry name" value="NTP_transferase_dom"/>
</dbReference>
<dbReference type="AlphaFoldDB" id="A0A081BXV3"/>
<dbReference type="SUPFAM" id="SSF53448">
    <property type="entry name" value="Nucleotide-diphospho-sugar transferases"/>
    <property type="match status" value="1"/>
</dbReference>
<evidence type="ECO:0000259" key="1">
    <source>
        <dbReference type="Pfam" id="PF00483"/>
    </source>
</evidence>
<reference evidence="2" key="1">
    <citation type="journal article" date="2015" name="PeerJ">
        <title>First genomic representation of candidate bacterial phylum KSB3 points to enhanced environmental sensing as a trigger of wastewater bulking.</title>
        <authorList>
            <person name="Sekiguchi Y."/>
            <person name="Ohashi A."/>
            <person name="Parks D.H."/>
            <person name="Yamauchi T."/>
            <person name="Tyson G.W."/>
            <person name="Hugenholtz P."/>
        </authorList>
    </citation>
    <scope>NUCLEOTIDE SEQUENCE [LARGE SCALE GENOMIC DNA]</scope>
</reference>
<dbReference type="eggNOG" id="COG1208">
    <property type="taxonomic scope" value="Bacteria"/>
</dbReference>
<sequence>MQAIILAGGKGTRLKPFTTNFPKPLVPVDDTPILEIVLRQLKYYGFTEIILAVNHLAEIIMAFFGHGEKLGMNITYSLEDQPLGTAGPLSLIQNLHENFLVMNGDTLTTINYKQLFDYHVQQHNDVTISVYKKEVKIDLGVLETEGPRFQRYIEKPTYYFEVSMGIYVFHKEMIQNIPLGAYMDMPDLISKLHCLNKQVRCFRGEYYWLDIGRIEDYEKATDLFQERREQFLPSPVS</sequence>
<proteinExistence type="predicted"/>
<dbReference type="HOGENOM" id="CLU_029499_2_0_0"/>
<evidence type="ECO:0000313" key="3">
    <source>
        <dbReference type="Proteomes" id="UP000030661"/>
    </source>
</evidence>
<dbReference type="GO" id="GO:0016740">
    <property type="term" value="F:transferase activity"/>
    <property type="evidence" value="ECO:0007669"/>
    <property type="project" value="UniProtKB-KW"/>
</dbReference>
<gene>
    <name evidence="2" type="ORF">U27_04123</name>
</gene>
<accession>A0A081BXV3</accession>